<name>A0A146KB88_9EUKA</name>
<sequence>STSPRRKELMLRNYQDFKVIQSPFDENTITSNNPQQLCQLKSSKKGEAVFINEKMLTISSDTVVSFKGKIFEKPKNPAEAKYFMQQFSENTVTVYSAASIFVKNIKNPQKILDTINKMQFLTQIEIIKHDQYNEISFIGYCEIQFTTIDEDQITKYINTSEPYDKAGGFGVQSVAAKWIQGIQGDYYSVVGMPYAAICSVLDLLLEQ</sequence>
<dbReference type="Gene3D" id="3.90.950.10">
    <property type="match status" value="1"/>
</dbReference>
<dbReference type="PANTHER" id="PTHR43213">
    <property type="entry name" value="BIFUNCTIONAL DTTP/UTP PYROPHOSPHATASE/METHYLTRANSFERASE PROTEIN-RELATED"/>
    <property type="match status" value="1"/>
</dbReference>
<accession>A0A146KB88</accession>
<dbReference type="EMBL" id="GDID01003830">
    <property type="protein sequence ID" value="JAP92776.1"/>
    <property type="molecule type" value="Transcribed_RNA"/>
</dbReference>
<dbReference type="GO" id="GO:0047429">
    <property type="term" value="F:nucleoside triphosphate diphosphatase activity"/>
    <property type="evidence" value="ECO:0007669"/>
    <property type="project" value="InterPro"/>
</dbReference>
<evidence type="ECO:0000256" key="1">
    <source>
        <dbReference type="ARBA" id="ARBA00001968"/>
    </source>
</evidence>
<organism evidence="3">
    <name type="scientific">Trepomonas sp. PC1</name>
    <dbReference type="NCBI Taxonomy" id="1076344"/>
    <lineage>
        <taxon>Eukaryota</taxon>
        <taxon>Metamonada</taxon>
        <taxon>Diplomonadida</taxon>
        <taxon>Hexamitidae</taxon>
        <taxon>Hexamitinae</taxon>
        <taxon>Trepomonas</taxon>
    </lineage>
</organism>
<dbReference type="PANTHER" id="PTHR43213:SF5">
    <property type="entry name" value="BIFUNCTIONAL DTTP_UTP PYROPHOSPHATASE_METHYLTRANSFERASE PROTEIN-RELATED"/>
    <property type="match status" value="1"/>
</dbReference>
<proteinExistence type="inferred from homology"/>
<dbReference type="SUPFAM" id="SSF52972">
    <property type="entry name" value="ITPase-like"/>
    <property type="match status" value="1"/>
</dbReference>
<reference evidence="3" key="1">
    <citation type="submission" date="2015-07" db="EMBL/GenBank/DDBJ databases">
        <title>Adaptation to a free-living lifestyle via gene acquisitions in the diplomonad Trepomonas sp. PC1.</title>
        <authorList>
            <person name="Xu F."/>
            <person name="Jerlstrom-Hultqvist J."/>
            <person name="Kolisko M."/>
            <person name="Simpson A.G.B."/>
            <person name="Roger A.J."/>
            <person name="Svard S.G."/>
            <person name="Andersson J.O."/>
        </authorList>
    </citation>
    <scope>NUCLEOTIDE SEQUENCE</scope>
    <source>
        <strain evidence="3">PC1</strain>
    </source>
</reference>
<comment type="cofactor">
    <cofactor evidence="1">
        <name>a divalent metal cation</name>
        <dbReference type="ChEBI" id="CHEBI:60240"/>
    </cofactor>
</comment>
<feature type="non-terminal residue" evidence="3">
    <location>
        <position position="1"/>
    </location>
</feature>
<evidence type="ECO:0000313" key="3">
    <source>
        <dbReference type="EMBL" id="JAP92776.1"/>
    </source>
</evidence>
<evidence type="ECO:0000256" key="2">
    <source>
        <dbReference type="ARBA" id="ARBA00022801"/>
    </source>
</evidence>
<gene>
    <name evidence="3" type="ORF">TPC1_15169</name>
</gene>
<dbReference type="AlphaFoldDB" id="A0A146KB88"/>
<dbReference type="InterPro" id="IPR003697">
    <property type="entry name" value="Maf-like"/>
</dbReference>
<protein>
    <submittedName>
        <fullName evidence="3">Maf protein</fullName>
    </submittedName>
</protein>
<keyword evidence="2" id="KW-0378">Hydrolase</keyword>
<dbReference type="PIRSF" id="PIRSF006305">
    <property type="entry name" value="Maf"/>
    <property type="match status" value="1"/>
</dbReference>
<dbReference type="Pfam" id="PF02545">
    <property type="entry name" value="Maf"/>
    <property type="match status" value="1"/>
</dbReference>
<dbReference type="InterPro" id="IPR029001">
    <property type="entry name" value="ITPase-like_fam"/>
</dbReference>
<dbReference type="HAMAP" id="MF_00528">
    <property type="entry name" value="Maf"/>
    <property type="match status" value="1"/>
</dbReference>
<feature type="non-terminal residue" evidence="3">
    <location>
        <position position="207"/>
    </location>
</feature>